<feature type="region of interest" description="Disordered" evidence="7">
    <location>
        <begin position="78"/>
        <end position="109"/>
    </location>
</feature>
<dbReference type="InterPro" id="IPR051953">
    <property type="entry name" value="Plant_SW-associated_TFs"/>
</dbReference>
<sequence>MEEDQIIIEAQQRIGNRWSAIAAMLPGRTEDAVKIRWKSLCRTKSGRNRKAAQQAEKDGKVYDHHVMGHPNGAPSYHMTLQGGGYQQHQQQQSPHHHSLNTPLPSTEFAATHPRPAAAALNFAASFAQSQAPKDRHPPAPSALNVAASFANNRAASSTPRSDNAAADPDHKRPRLPVNMDAARAAAARRMRQGDNHADFMPPTDVAPMGGDIPRISVSDINLSELGPIEEMWRVSSDMNRLSL</sequence>
<evidence type="ECO:0000256" key="4">
    <source>
        <dbReference type="ARBA" id="ARBA00023125"/>
    </source>
</evidence>
<keyword evidence="5" id="KW-0804">Transcription</keyword>
<dbReference type="InterPro" id="IPR001005">
    <property type="entry name" value="SANT/Myb"/>
</dbReference>
<keyword evidence="2" id="KW-0677">Repeat</keyword>
<evidence type="ECO:0000256" key="2">
    <source>
        <dbReference type="ARBA" id="ARBA00022737"/>
    </source>
</evidence>
<dbReference type="AlphaFoldDB" id="A0A3R6ZQI8"/>
<evidence type="ECO:0000313" key="10">
    <source>
        <dbReference type="EMBL" id="RHY96066.1"/>
    </source>
</evidence>
<dbReference type="SMART" id="SM00717">
    <property type="entry name" value="SANT"/>
    <property type="match status" value="1"/>
</dbReference>
<feature type="domain" description="HTH myb-type" evidence="9">
    <location>
        <begin position="1"/>
        <end position="45"/>
    </location>
</feature>
<dbReference type="CDD" id="cd00167">
    <property type="entry name" value="SANT"/>
    <property type="match status" value="1"/>
</dbReference>
<evidence type="ECO:0000256" key="6">
    <source>
        <dbReference type="ARBA" id="ARBA00023242"/>
    </source>
</evidence>
<dbReference type="PROSITE" id="PS50090">
    <property type="entry name" value="MYB_LIKE"/>
    <property type="match status" value="1"/>
</dbReference>
<protein>
    <submittedName>
        <fullName evidence="10">Uncharacterized protein</fullName>
    </submittedName>
</protein>
<evidence type="ECO:0000259" key="9">
    <source>
        <dbReference type="PROSITE" id="PS51294"/>
    </source>
</evidence>
<dbReference type="Proteomes" id="UP000285712">
    <property type="component" value="Unassembled WGS sequence"/>
</dbReference>
<dbReference type="VEuPathDB" id="FungiDB:H257_05055"/>
<gene>
    <name evidence="10" type="ORF">DYB35_005233</name>
</gene>
<evidence type="ECO:0000313" key="11">
    <source>
        <dbReference type="Proteomes" id="UP000285712"/>
    </source>
</evidence>
<organism evidence="10 11">
    <name type="scientific">Aphanomyces astaci</name>
    <name type="common">Crayfish plague agent</name>
    <dbReference type="NCBI Taxonomy" id="112090"/>
    <lineage>
        <taxon>Eukaryota</taxon>
        <taxon>Sar</taxon>
        <taxon>Stramenopiles</taxon>
        <taxon>Oomycota</taxon>
        <taxon>Saprolegniomycetes</taxon>
        <taxon>Saprolegniales</taxon>
        <taxon>Verrucalvaceae</taxon>
        <taxon>Aphanomyces</taxon>
    </lineage>
</organism>
<keyword evidence="6" id="KW-0539">Nucleus</keyword>
<accession>A0A3R6ZQI8</accession>
<evidence type="ECO:0000256" key="5">
    <source>
        <dbReference type="ARBA" id="ARBA00023163"/>
    </source>
</evidence>
<evidence type="ECO:0000256" key="1">
    <source>
        <dbReference type="ARBA" id="ARBA00004123"/>
    </source>
</evidence>
<dbReference type="Gene3D" id="1.10.10.60">
    <property type="entry name" value="Homeodomain-like"/>
    <property type="match status" value="1"/>
</dbReference>
<evidence type="ECO:0000256" key="7">
    <source>
        <dbReference type="SAM" id="MobiDB-lite"/>
    </source>
</evidence>
<dbReference type="SUPFAM" id="SSF46689">
    <property type="entry name" value="Homeodomain-like"/>
    <property type="match status" value="1"/>
</dbReference>
<keyword evidence="3" id="KW-0805">Transcription regulation</keyword>
<dbReference type="GO" id="GO:0003677">
    <property type="term" value="F:DNA binding"/>
    <property type="evidence" value="ECO:0007669"/>
    <property type="project" value="UniProtKB-KW"/>
</dbReference>
<keyword evidence="4" id="KW-0238">DNA-binding</keyword>
<dbReference type="EMBL" id="QUTG01002484">
    <property type="protein sequence ID" value="RHY96066.1"/>
    <property type="molecule type" value="Genomic_DNA"/>
</dbReference>
<reference evidence="10 11" key="1">
    <citation type="submission" date="2018-08" db="EMBL/GenBank/DDBJ databases">
        <title>Aphanomyces genome sequencing and annotation.</title>
        <authorList>
            <person name="Minardi D."/>
            <person name="Oidtmann B."/>
            <person name="Van Der Giezen M."/>
            <person name="Studholme D.J."/>
        </authorList>
    </citation>
    <scope>NUCLEOTIDE SEQUENCE [LARGE SCALE GENOMIC DNA]</scope>
    <source>
        <strain evidence="10 11">Sv</strain>
    </source>
</reference>
<name>A0A3R6ZQI8_APHAT</name>
<evidence type="ECO:0000259" key="8">
    <source>
        <dbReference type="PROSITE" id="PS50090"/>
    </source>
</evidence>
<dbReference type="PANTHER" id="PTHR47997:SF75">
    <property type="entry name" value="MYB DOMAIN PROTEIN 55"/>
    <property type="match status" value="1"/>
</dbReference>
<dbReference type="PROSITE" id="PS51294">
    <property type="entry name" value="HTH_MYB"/>
    <property type="match status" value="1"/>
</dbReference>
<dbReference type="InterPro" id="IPR017930">
    <property type="entry name" value="Myb_dom"/>
</dbReference>
<feature type="region of interest" description="Disordered" evidence="7">
    <location>
        <begin position="153"/>
        <end position="177"/>
    </location>
</feature>
<comment type="caution">
    <text evidence="10">The sequence shown here is derived from an EMBL/GenBank/DDBJ whole genome shotgun (WGS) entry which is preliminary data.</text>
</comment>
<comment type="subcellular location">
    <subcellularLocation>
        <location evidence="1">Nucleus</location>
    </subcellularLocation>
</comment>
<dbReference type="PANTHER" id="PTHR47997">
    <property type="entry name" value="MYB DOMAIN PROTEIN 55"/>
    <property type="match status" value="1"/>
</dbReference>
<proteinExistence type="predicted"/>
<feature type="domain" description="Myb-like" evidence="8">
    <location>
        <begin position="1"/>
        <end position="41"/>
    </location>
</feature>
<dbReference type="InterPro" id="IPR009057">
    <property type="entry name" value="Homeodomain-like_sf"/>
</dbReference>
<dbReference type="GO" id="GO:0005634">
    <property type="term" value="C:nucleus"/>
    <property type="evidence" value="ECO:0007669"/>
    <property type="project" value="UniProtKB-SubCell"/>
</dbReference>
<dbReference type="Pfam" id="PF00249">
    <property type="entry name" value="Myb_DNA-binding"/>
    <property type="match status" value="1"/>
</dbReference>
<evidence type="ECO:0000256" key="3">
    <source>
        <dbReference type="ARBA" id="ARBA00023015"/>
    </source>
</evidence>